<gene>
    <name evidence="1" type="ORF">HID58_042058</name>
</gene>
<protein>
    <submittedName>
        <fullName evidence="1">Uncharacterized protein</fullName>
    </submittedName>
</protein>
<sequence length="87" mass="9849">MLILNWLQVYSHVQDLVNLLLSISPLVMEKNWSINTTTKEAEGAEAKAKAAQAYTEEASKTLRGRNICKMRSKKNVFQVKKKNVLQG</sequence>
<dbReference type="EMBL" id="JAGKQM010000011">
    <property type="protein sequence ID" value="KAH0902555.1"/>
    <property type="molecule type" value="Genomic_DNA"/>
</dbReference>
<accession>A0ABQ8BCL8</accession>
<dbReference type="Proteomes" id="UP000824890">
    <property type="component" value="Unassembled WGS sequence"/>
</dbReference>
<keyword evidence="2" id="KW-1185">Reference proteome</keyword>
<name>A0ABQ8BCL8_BRANA</name>
<organism evidence="1 2">
    <name type="scientific">Brassica napus</name>
    <name type="common">Rape</name>
    <dbReference type="NCBI Taxonomy" id="3708"/>
    <lineage>
        <taxon>Eukaryota</taxon>
        <taxon>Viridiplantae</taxon>
        <taxon>Streptophyta</taxon>
        <taxon>Embryophyta</taxon>
        <taxon>Tracheophyta</taxon>
        <taxon>Spermatophyta</taxon>
        <taxon>Magnoliopsida</taxon>
        <taxon>eudicotyledons</taxon>
        <taxon>Gunneridae</taxon>
        <taxon>Pentapetalae</taxon>
        <taxon>rosids</taxon>
        <taxon>malvids</taxon>
        <taxon>Brassicales</taxon>
        <taxon>Brassicaceae</taxon>
        <taxon>Brassiceae</taxon>
        <taxon>Brassica</taxon>
    </lineage>
</organism>
<proteinExistence type="predicted"/>
<evidence type="ECO:0000313" key="2">
    <source>
        <dbReference type="Proteomes" id="UP000824890"/>
    </source>
</evidence>
<comment type="caution">
    <text evidence="1">The sequence shown here is derived from an EMBL/GenBank/DDBJ whole genome shotgun (WGS) entry which is preliminary data.</text>
</comment>
<reference evidence="1 2" key="1">
    <citation type="submission" date="2021-05" db="EMBL/GenBank/DDBJ databases">
        <title>Genome Assembly of Synthetic Allotetraploid Brassica napus Reveals Homoeologous Exchanges between Subgenomes.</title>
        <authorList>
            <person name="Davis J.T."/>
        </authorList>
    </citation>
    <scope>NUCLEOTIDE SEQUENCE [LARGE SCALE GENOMIC DNA]</scope>
    <source>
        <strain evidence="2">cv. Da-Ae</strain>
        <tissue evidence="1">Seedling</tissue>
    </source>
</reference>
<evidence type="ECO:0000313" key="1">
    <source>
        <dbReference type="EMBL" id="KAH0902555.1"/>
    </source>
</evidence>